<dbReference type="PANTHER" id="PTHR12993:SF26">
    <property type="entry name" value="1D-MYO-INOSITOL 2-ACETAMIDO-2-DEOXY-ALPHA-D-GLUCOPYRANOSIDE DEACETYLASE"/>
    <property type="match status" value="1"/>
</dbReference>
<dbReference type="SUPFAM" id="SSF102588">
    <property type="entry name" value="LmbE-like"/>
    <property type="match status" value="1"/>
</dbReference>
<dbReference type="InterPro" id="IPR003737">
    <property type="entry name" value="GlcNAc_PI_deacetylase-related"/>
</dbReference>
<feature type="transmembrane region" description="Helical" evidence="2">
    <location>
        <begin position="421"/>
        <end position="440"/>
    </location>
</feature>
<protein>
    <recommendedName>
        <fullName evidence="5">N-acetyl-1-D-myo-inositol-2-amino-2-deoxy-alpha-D-glucopyranoside deacetylase</fullName>
    </recommendedName>
</protein>
<dbReference type="Proteomes" id="UP001500755">
    <property type="component" value="Unassembled WGS sequence"/>
</dbReference>
<dbReference type="RefSeq" id="WP_344307285.1">
    <property type="nucleotide sequence ID" value="NZ_BAAANO010000008.1"/>
</dbReference>
<dbReference type="Gene3D" id="3.40.50.10320">
    <property type="entry name" value="LmbE-like"/>
    <property type="match status" value="1"/>
</dbReference>
<evidence type="ECO:0000313" key="4">
    <source>
        <dbReference type="Proteomes" id="UP001500755"/>
    </source>
</evidence>
<keyword evidence="1" id="KW-0862">Zinc</keyword>
<name>A0ABP5EQK4_9MICO</name>
<dbReference type="EMBL" id="BAAANO010000008">
    <property type="protein sequence ID" value="GAA2002244.1"/>
    <property type="molecule type" value="Genomic_DNA"/>
</dbReference>
<gene>
    <name evidence="3" type="ORF">GCM10009755_08560</name>
</gene>
<feature type="transmembrane region" description="Helical" evidence="2">
    <location>
        <begin position="388"/>
        <end position="409"/>
    </location>
</feature>
<keyword evidence="2" id="KW-1133">Transmembrane helix</keyword>
<proteinExistence type="predicted"/>
<dbReference type="InterPro" id="IPR024078">
    <property type="entry name" value="LmbE-like_dom_sf"/>
</dbReference>
<organism evidence="3 4">
    <name type="scientific">Brevibacterium samyangense</name>
    <dbReference type="NCBI Taxonomy" id="366888"/>
    <lineage>
        <taxon>Bacteria</taxon>
        <taxon>Bacillati</taxon>
        <taxon>Actinomycetota</taxon>
        <taxon>Actinomycetes</taxon>
        <taxon>Micrococcales</taxon>
        <taxon>Brevibacteriaceae</taxon>
        <taxon>Brevibacterium</taxon>
    </lineage>
</organism>
<sequence length="520" mass="53450">MTDAVTSQGTPGTGYAPVPRVLFVHAHPDDETITTGGTLATLVDAGAEVVLLTATRGEGGEVIGEDLAHLFGDRPALAAHRETELAAAMRVLGVTDHRFLGDGPAGGAGDGRPSRRFEDSGMVWGEDGHAHAPDDMSADALCAATVTEVAAYIRAVMDEVRPHLVITYASGGGYGHPDHRRVHEATVEAFRVHRAKGPAAAHARLLFVDTPAEVARDAFDPQAPGFDLTGFDAVTDIPTIPAEAPLAVAQDVDPVLGRKALAMAAHATQISVSGHFFALSNGIGQKILDTEYFTDADHPGPAPAPWAPVDSVLAAIDPVAIEVERERPATAGPAIAAGAAAPAAAGTEAPTTTARAVAPGTDLPAAVRGARTDSASTTEPLPKVGPAAWLHAVIVSVLIAVLGSLQHLGATVVHPGGTPVVLPWGLGISLLLAGLALWHVATLYRSTVLVVGVGALVSILSFVLGQPSLLPGHDLVVTGGLRSIVWLFGPMVLAGVFAFTLPSLKPPHRETTDDPKADRP</sequence>
<evidence type="ECO:0008006" key="5">
    <source>
        <dbReference type="Google" id="ProtNLM"/>
    </source>
</evidence>
<dbReference type="Pfam" id="PF02585">
    <property type="entry name" value="PIG-L"/>
    <property type="match status" value="1"/>
</dbReference>
<evidence type="ECO:0000256" key="2">
    <source>
        <dbReference type="SAM" id="Phobius"/>
    </source>
</evidence>
<keyword evidence="2" id="KW-0472">Membrane</keyword>
<reference evidence="4" key="1">
    <citation type="journal article" date="2019" name="Int. J. Syst. Evol. Microbiol.">
        <title>The Global Catalogue of Microorganisms (GCM) 10K type strain sequencing project: providing services to taxonomists for standard genome sequencing and annotation.</title>
        <authorList>
            <consortium name="The Broad Institute Genomics Platform"/>
            <consortium name="The Broad Institute Genome Sequencing Center for Infectious Disease"/>
            <person name="Wu L."/>
            <person name="Ma J."/>
        </authorList>
    </citation>
    <scope>NUCLEOTIDE SEQUENCE [LARGE SCALE GENOMIC DNA]</scope>
    <source>
        <strain evidence="4">JCM 14546</strain>
    </source>
</reference>
<dbReference type="PANTHER" id="PTHR12993">
    <property type="entry name" value="N-ACETYLGLUCOSAMINYL-PHOSPHATIDYLINOSITOL DE-N-ACETYLASE-RELATED"/>
    <property type="match status" value="1"/>
</dbReference>
<keyword evidence="2" id="KW-0812">Transmembrane</keyword>
<evidence type="ECO:0000256" key="1">
    <source>
        <dbReference type="ARBA" id="ARBA00022833"/>
    </source>
</evidence>
<feature type="transmembrane region" description="Helical" evidence="2">
    <location>
        <begin position="484"/>
        <end position="501"/>
    </location>
</feature>
<accession>A0ABP5EQK4</accession>
<keyword evidence="4" id="KW-1185">Reference proteome</keyword>
<comment type="caution">
    <text evidence="3">The sequence shown here is derived from an EMBL/GenBank/DDBJ whole genome shotgun (WGS) entry which is preliminary data.</text>
</comment>
<feature type="transmembrane region" description="Helical" evidence="2">
    <location>
        <begin position="447"/>
        <end position="464"/>
    </location>
</feature>
<evidence type="ECO:0000313" key="3">
    <source>
        <dbReference type="EMBL" id="GAA2002244.1"/>
    </source>
</evidence>